<sequence>MTEPSSFIILTSSMPGMVLTDSFFNTDCNFLSSVAWVEWTTFFFLLGVPLPPILTCDCNFFNFSLFILNPWASNAAETYAKPVATK</sequence>
<gene>
    <name evidence="1" type="ORF">CEUTPL_LOCUS9661</name>
</gene>
<evidence type="ECO:0000313" key="1">
    <source>
        <dbReference type="EMBL" id="CAG9769145.1"/>
    </source>
</evidence>
<name>A0A9N9QKI8_9CUCU</name>
<dbReference type="OrthoDB" id="10339544at2759"/>
<protein>
    <submittedName>
        <fullName evidence="1">Uncharacterized protein</fullName>
    </submittedName>
</protein>
<proteinExistence type="predicted"/>
<dbReference type="Proteomes" id="UP001152799">
    <property type="component" value="Chromosome 5"/>
</dbReference>
<dbReference type="EMBL" id="OU892281">
    <property type="protein sequence ID" value="CAG9769145.1"/>
    <property type="molecule type" value="Genomic_DNA"/>
</dbReference>
<dbReference type="AlphaFoldDB" id="A0A9N9QKI8"/>
<organism evidence="1 2">
    <name type="scientific">Ceutorhynchus assimilis</name>
    <name type="common">cabbage seed weevil</name>
    <dbReference type="NCBI Taxonomy" id="467358"/>
    <lineage>
        <taxon>Eukaryota</taxon>
        <taxon>Metazoa</taxon>
        <taxon>Ecdysozoa</taxon>
        <taxon>Arthropoda</taxon>
        <taxon>Hexapoda</taxon>
        <taxon>Insecta</taxon>
        <taxon>Pterygota</taxon>
        <taxon>Neoptera</taxon>
        <taxon>Endopterygota</taxon>
        <taxon>Coleoptera</taxon>
        <taxon>Polyphaga</taxon>
        <taxon>Cucujiformia</taxon>
        <taxon>Curculionidae</taxon>
        <taxon>Ceutorhynchinae</taxon>
        <taxon>Ceutorhynchus</taxon>
    </lineage>
</organism>
<keyword evidence="2" id="KW-1185">Reference proteome</keyword>
<reference evidence="1" key="1">
    <citation type="submission" date="2022-01" db="EMBL/GenBank/DDBJ databases">
        <authorList>
            <person name="King R."/>
        </authorList>
    </citation>
    <scope>NUCLEOTIDE SEQUENCE</scope>
</reference>
<accession>A0A9N9QKI8</accession>
<evidence type="ECO:0000313" key="2">
    <source>
        <dbReference type="Proteomes" id="UP001152799"/>
    </source>
</evidence>